<accession>A0A7W5E084</accession>
<protein>
    <submittedName>
        <fullName evidence="1">Uncharacterized protein</fullName>
    </submittedName>
</protein>
<name>A0A7W5E084_9BACT</name>
<evidence type="ECO:0000313" key="1">
    <source>
        <dbReference type="EMBL" id="MBB3206867.1"/>
    </source>
</evidence>
<gene>
    <name evidence="1" type="ORF">FHS27_002681</name>
</gene>
<reference evidence="1 2" key="1">
    <citation type="submission" date="2020-08" db="EMBL/GenBank/DDBJ databases">
        <title>Genomic Encyclopedia of Type Strains, Phase III (KMG-III): the genomes of soil and plant-associated and newly described type strains.</title>
        <authorList>
            <person name="Whitman W."/>
        </authorList>
    </citation>
    <scope>NUCLEOTIDE SEQUENCE [LARGE SCALE GENOMIC DNA]</scope>
    <source>
        <strain evidence="1 2">CECT 8075</strain>
    </source>
</reference>
<organism evidence="1 2">
    <name type="scientific">Aporhodopirellula rubra</name>
    <dbReference type="NCBI Taxonomy" id="980271"/>
    <lineage>
        <taxon>Bacteria</taxon>
        <taxon>Pseudomonadati</taxon>
        <taxon>Planctomycetota</taxon>
        <taxon>Planctomycetia</taxon>
        <taxon>Pirellulales</taxon>
        <taxon>Pirellulaceae</taxon>
        <taxon>Aporhodopirellula</taxon>
    </lineage>
</organism>
<proteinExistence type="predicted"/>
<comment type="caution">
    <text evidence="1">The sequence shown here is derived from an EMBL/GenBank/DDBJ whole genome shotgun (WGS) entry which is preliminary data.</text>
</comment>
<evidence type="ECO:0000313" key="2">
    <source>
        <dbReference type="Proteomes" id="UP000536179"/>
    </source>
</evidence>
<keyword evidence="2" id="KW-1185">Reference proteome</keyword>
<sequence length="51" mass="5782">MARDASVWTALVYCINCLQMAILEHLSPHLFAEPSTHGQKVYFPKVGRFGF</sequence>
<dbReference type="AlphaFoldDB" id="A0A7W5E084"/>
<dbReference type="EMBL" id="JACHXU010000008">
    <property type="protein sequence ID" value="MBB3206867.1"/>
    <property type="molecule type" value="Genomic_DNA"/>
</dbReference>
<dbReference type="Proteomes" id="UP000536179">
    <property type="component" value="Unassembled WGS sequence"/>
</dbReference>